<comment type="caution">
    <text evidence="3">The sequence shown here is derived from an EMBL/GenBank/DDBJ whole genome shotgun (WGS) entry which is preliminary data.</text>
</comment>
<organism evidence="3 4">
    <name type="scientific">Acanthoscelides obtectus</name>
    <name type="common">Bean weevil</name>
    <name type="synonym">Bruchus obtectus</name>
    <dbReference type="NCBI Taxonomy" id="200917"/>
    <lineage>
        <taxon>Eukaryota</taxon>
        <taxon>Metazoa</taxon>
        <taxon>Ecdysozoa</taxon>
        <taxon>Arthropoda</taxon>
        <taxon>Hexapoda</taxon>
        <taxon>Insecta</taxon>
        <taxon>Pterygota</taxon>
        <taxon>Neoptera</taxon>
        <taxon>Endopterygota</taxon>
        <taxon>Coleoptera</taxon>
        <taxon>Polyphaga</taxon>
        <taxon>Cucujiformia</taxon>
        <taxon>Chrysomeloidea</taxon>
        <taxon>Chrysomelidae</taxon>
        <taxon>Bruchinae</taxon>
        <taxon>Bruchini</taxon>
        <taxon>Acanthoscelides</taxon>
    </lineage>
</organism>
<name>A0A9P0JVU1_ACAOB</name>
<keyword evidence="2" id="KW-0472">Membrane</keyword>
<proteinExistence type="predicted"/>
<reference evidence="3" key="1">
    <citation type="submission" date="2022-03" db="EMBL/GenBank/DDBJ databases">
        <authorList>
            <person name="Sayadi A."/>
        </authorList>
    </citation>
    <scope>NUCLEOTIDE SEQUENCE</scope>
</reference>
<feature type="region of interest" description="Disordered" evidence="1">
    <location>
        <begin position="133"/>
        <end position="154"/>
    </location>
</feature>
<dbReference type="EMBL" id="CAKOFQ010006694">
    <property type="protein sequence ID" value="CAH1961311.1"/>
    <property type="molecule type" value="Genomic_DNA"/>
</dbReference>
<dbReference type="OrthoDB" id="7399621at2759"/>
<protein>
    <submittedName>
        <fullName evidence="3">Uncharacterized protein</fullName>
    </submittedName>
</protein>
<keyword evidence="4" id="KW-1185">Reference proteome</keyword>
<gene>
    <name evidence="3" type="ORF">ACAOBT_LOCUS4085</name>
</gene>
<evidence type="ECO:0000313" key="4">
    <source>
        <dbReference type="Proteomes" id="UP001152888"/>
    </source>
</evidence>
<evidence type="ECO:0000256" key="2">
    <source>
        <dbReference type="SAM" id="Phobius"/>
    </source>
</evidence>
<dbReference type="Proteomes" id="UP001152888">
    <property type="component" value="Unassembled WGS sequence"/>
</dbReference>
<feature type="transmembrane region" description="Helical" evidence="2">
    <location>
        <begin position="20"/>
        <end position="39"/>
    </location>
</feature>
<evidence type="ECO:0000313" key="3">
    <source>
        <dbReference type="EMBL" id="CAH1961311.1"/>
    </source>
</evidence>
<evidence type="ECO:0000256" key="1">
    <source>
        <dbReference type="SAM" id="MobiDB-lite"/>
    </source>
</evidence>
<keyword evidence="2" id="KW-0812">Transmembrane</keyword>
<keyword evidence="2" id="KW-1133">Transmembrane helix</keyword>
<sequence length="245" mass="27048">MSRVSNAVQPQRWSERLRRVFCCVTGATRVVGCYFFFALNCCVLKMAVPFNMPEDHNEVEVIINQLQSLLVRLQDAVRRSRTAQTQSASRVRPAGARARTPRVEEAPISPMSTTLPELLNNLAWLAAISQESSTTTTAGTQARPARRRSSSESSCCDETKISLTAIVGQGPMQDWGLVKVNLPKQTDNETPISIEEVDGLTPSVPGRKSFSVDGILSKFVPNNPVSAPLWTAMICFVGWHLFRAR</sequence>
<dbReference type="AlphaFoldDB" id="A0A9P0JVU1"/>
<accession>A0A9P0JVU1</accession>
<feature type="region of interest" description="Disordered" evidence="1">
    <location>
        <begin position="81"/>
        <end position="102"/>
    </location>
</feature>